<sequence>GLIQIPNEFVLEQNYPNPFNPETKIVYHIPAMTRVSITIYNLLGQEVRTLIDKAHSEGNYEVIWDSRNNLGHPVSSGIYIYQLKAENFVTSKRMIVIR</sequence>
<dbReference type="AlphaFoldDB" id="X0YK84"/>
<proteinExistence type="predicted"/>
<dbReference type="EMBL" id="BARS01047177">
    <property type="protein sequence ID" value="GAG37206.1"/>
    <property type="molecule type" value="Genomic_DNA"/>
</dbReference>
<dbReference type="InterPro" id="IPR025965">
    <property type="entry name" value="FlgD/Vpr_Ig-like"/>
</dbReference>
<dbReference type="Gene3D" id="2.60.40.4070">
    <property type="match status" value="1"/>
</dbReference>
<comment type="caution">
    <text evidence="2">The sequence shown here is derived from an EMBL/GenBank/DDBJ whole genome shotgun (WGS) entry which is preliminary data.</text>
</comment>
<evidence type="ECO:0000313" key="2">
    <source>
        <dbReference type="EMBL" id="GAG37206.1"/>
    </source>
</evidence>
<accession>X0YK84</accession>
<protein>
    <recommendedName>
        <fullName evidence="1">FlgD/Vpr Ig-like domain-containing protein</fullName>
    </recommendedName>
</protein>
<name>X0YK84_9ZZZZ</name>
<feature type="domain" description="FlgD/Vpr Ig-like" evidence="1">
    <location>
        <begin position="32"/>
        <end position="86"/>
    </location>
</feature>
<gene>
    <name evidence="2" type="ORF">S01H1_70902</name>
</gene>
<evidence type="ECO:0000259" key="1">
    <source>
        <dbReference type="Pfam" id="PF13860"/>
    </source>
</evidence>
<dbReference type="Pfam" id="PF13860">
    <property type="entry name" value="FlgD_ig"/>
    <property type="match status" value="1"/>
</dbReference>
<reference evidence="2" key="1">
    <citation type="journal article" date="2014" name="Front. Microbiol.">
        <title>High frequency of phylogenetically diverse reductive dehalogenase-homologous genes in deep subseafloor sedimentary metagenomes.</title>
        <authorList>
            <person name="Kawai M."/>
            <person name="Futagami T."/>
            <person name="Toyoda A."/>
            <person name="Takaki Y."/>
            <person name="Nishi S."/>
            <person name="Hori S."/>
            <person name="Arai W."/>
            <person name="Tsubouchi T."/>
            <person name="Morono Y."/>
            <person name="Uchiyama I."/>
            <person name="Ito T."/>
            <person name="Fujiyama A."/>
            <person name="Inagaki F."/>
            <person name="Takami H."/>
        </authorList>
    </citation>
    <scope>NUCLEOTIDE SEQUENCE</scope>
    <source>
        <strain evidence="2">Expedition CK06-06</strain>
    </source>
</reference>
<feature type="non-terminal residue" evidence="2">
    <location>
        <position position="1"/>
    </location>
</feature>
<dbReference type="NCBIfam" id="TIGR04183">
    <property type="entry name" value="Por_Secre_tail"/>
    <property type="match status" value="1"/>
</dbReference>
<dbReference type="InterPro" id="IPR026444">
    <property type="entry name" value="Secre_tail"/>
</dbReference>
<organism evidence="2">
    <name type="scientific">marine sediment metagenome</name>
    <dbReference type="NCBI Taxonomy" id="412755"/>
    <lineage>
        <taxon>unclassified sequences</taxon>
        <taxon>metagenomes</taxon>
        <taxon>ecological metagenomes</taxon>
    </lineage>
</organism>